<evidence type="ECO:0000256" key="4">
    <source>
        <dbReference type="ARBA" id="ARBA00022605"/>
    </source>
</evidence>
<evidence type="ECO:0000313" key="11">
    <source>
        <dbReference type="Proteomes" id="UP000287823"/>
    </source>
</evidence>
<feature type="active site" description="Proton acceptor" evidence="8">
    <location>
        <position position="316"/>
    </location>
</feature>
<keyword evidence="6 8" id="KW-0057">Aromatic amino acid biosynthesis</keyword>
<keyword evidence="4 8" id="KW-0028">Amino-acid biosynthesis</keyword>
<gene>
    <name evidence="8 10" type="primary">aroA</name>
    <name evidence="10" type="ORF">CWE14_03260</name>
</gene>
<dbReference type="PANTHER" id="PTHR21090">
    <property type="entry name" value="AROM/DEHYDROQUINATE SYNTHASE"/>
    <property type="match status" value="1"/>
</dbReference>
<organism evidence="10 11">
    <name type="scientific">Aliidiomarina soli</name>
    <dbReference type="NCBI Taxonomy" id="1928574"/>
    <lineage>
        <taxon>Bacteria</taxon>
        <taxon>Pseudomonadati</taxon>
        <taxon>Pseudomonadota</taxon>
        <taxon>Gammaproteobacteria</taxon>
        <taxon>Alteromonadales</taxon>
        <taxon>Idiomarinaceae</taxon>
        <taxon>Aliidiomarina</taxon>
    </lineage>
</organism>
<comment type="function">
    <text evidence="8">Catalyzes the transfer of the enolpyruvyl moiety of phosphoenolpyruvate (PEP) to the 5-hydroxyl of shikimate-3-phosphate (S3P) to produce enolpyruvyl shikimate-3-phosphate and inorganic phosphate.</text>
</comment>
<feature type="binding site" evidence="8">
    <location>
        <position position="316"/>
    </location>
    <ligand>
        <name>3-phosphoshikimate</name>
        <dbReference type="ChEBI" id="CHEBI:145989"/>
    </ligand>
</feature>
<sequence>MNTLKLDPQRLASGKVRLPGSKSMANRALLLSALASGTTRLRNMLDSDDTRYMRKALIQLGVGLREQTLDGELVIEVDGLGRLFQCSESQQLHLGNAGTAMRPLAAALAFSQGDYVLTGDKRMFERPIGPLIEALTAMGADIEYQQNEGYPPLLVHGQAFSGGSVCIDGSLSSQFITALLMVLPFNQVATHVTLTGELVSLPYIELTLAMMERFGVVVERISDREFMVPATGGYQSPGEFLIEGDASSASYFLAAAAIAGGTVRVEGTGQKSLQGDIAFASVLQQMGAKVTWGDDFIEVERGRLEGGQFDLNAIPDAAMTIATTALFAAGATEIRNVYNWRLKETDRLAAMATELRKTGAEVEEGEDYLRIVPPATIKHAQIATYDDHRMAMCFALLAFAPAGVEIEDPACCAKTYPDFFQDFAKICHL</sequence>
<dbReference type="InterPro" id="IPR023193">
    <property type="entry name" value="EPSP_synthase_CS"/>
</dbReference>
<reference evidence="10 11" key="1">
    <citation type="journal article" date="2011" name="Front. Microbiol.">
        <title>Genomic signatures of strain selection and enhancement in Bacillus atrophaeus var. globigii, a historical biowarfare simulant.</title>
        <authorList>
            <person name="Gibbons H.S."/>
            <person name="Broomall S.M."/>
            <person name="McNew L.A."/>
            <person name="Daligault H."/>
            <person name="Chapman C."/>
            <person name="Bruce D."/>
            <person name="Karavis M."/>
            <person name="Krepps M."/>
            <person name="McGregor P.A."/>
            <person name="Hong C."/>
            <person name="Park K.H."/>
            <person name="Akmal A."/>
            <person name="Feldman A."/>
            <person name="Lin J.S."/>
            <person name="Chang W.E."/>
            <person name="Higgs B.W."/>
            <person name="Demirev P."/>
            <person name="Lindquist J."/>
            <person name="Liem A."/>
            <person name="Fochler E."/>
            <person name="Read T.D."/>
            <person name="Tapia R."/>
            <person name="Johnson S."/>
            <person name="Bishop-Lilly K.A."/>
            <person name="Detter C."/>
            <person name="Han C."/>
            <person name="Sozhamannan S."/>
            <person name="Rosenzweig C.N."/>
            <person name="Skowronski E.W."/>
        </authorList>
    </citation>
    <scope>NUCLEOTIDE SEQUENCE [LARGE SCALE GENOMIC DNA]</scope>
    <source>
        <strain evidence="10 11">Y4G10-17</strain>
    </source>
</reference>
<dbReference type="GO" id="GO:0009423">
    <property type="term" value="P:chorismate biosynthetic process"/>
    <property type="evidence" value="ECO:0007669"/>
    <property type="project" value="UniProtKB-UniRule"/>
</dbReference>
<evidence type="ECO:0000313" key="10">
    <source>
        <dbReference type="EMBL" id="RUO35027.1"/>
    </source>
</evidence>
<feature type="binding site" evidence="8">
    <location>
        <position position="22"/>
    </location>
    <ligand>
        <name>phosphoenolpyruvate</name>
        <dbReference type="ChEBI" id="CHEBI:58702"/>
    </ligand>
</feature>
<accession>A0A432WMV7</accession>
<comment type="similarity">
    <text evidence="2 8">Belongs to the EPSP synthase family.</text>
</comment>
<feature type="binding site" evidence="8">
    <location>
        <position position="173"/>
    </location>
    <ligand>
        <name>3-phosphoshikimate</name>
        <dbReference type="ChEBI" id="CHEBI:145989"/>
    </ligand>
</feature>
<feature type="domain" description="Enolpyruvate transferase" evidence="9">
    <location>
        <begin position="12"/>
        <end position="422"/>
    </location>
</feature>
<evidence type="ECO:0000256" key="3">
    <source>
        <dbReference type="ARBA" id="ARBA00022490"/>
    </source>
</evidence>
<feature type="binding site" evidence="8">
    <location>
        <position position="172"/>
    </location>
    <ligand>
        <name>3-phosphoshikimate</name>
        <dbReference type="ChEBI" id="CHEBI:145989"/>
    </ligand>
</feature>
<dbReference type="PROSITE" id="PS00104">
    <property type="entry name" value="EPSP_SYNTHASE_1"/>
    <property type="match status" value="1"/>
</dbReference>
<protein>
    <recommendedName>
        <fullName evidence="8">3-phosphoshikimate 1-carboxyvinyltransferase</fullName>
        <ecNumber evidence="8">2.5.1.19</ecNumber>
    </recommendedName>
    <alternativeName>
        <fullName evidence="8">5-enolpyruvylshikimate-3-phosphate synthase</fullName>
        <shortName evidence="8">EPSP synthase</shortName>
        <shortName evidence="8">EPSPS</shortName>
    </alternativeName>
</protein>
<dbReference type="PANTHER" id="PTHR21090:SF5">
    <property type="entry name" value="PENTAFUNCTIONAL AROM POLYPEPTIDE"/>
    <property type="match status" value="1"/>
</dbReference>
<dbReference type="EC" id="2.5.1.19" evidence="8"/>
<dbReference type="EMBL" id="PIPO01000001">
    <property type="protein sequence ID" value="RUO35027.1"/>
    <property type="molecule type" value="Genomic_DNA"/>
</dbReference>
<dbReference type="RefSeq" id="WP_126798047.1">
    <property type="nucleotide sequence ID" value="NZ_PIPO01000001.1"/>
</dbReference>
<name>A0A432WMV7_9GAMM</name>
<evidence type="ECO:0000256" key="1">
    <source>
        <dbReference type="ARBA" id="ARBA00004811"/>
    </source>
</evidence>
<dbReference type="HAMAP" id="MF_00210">
    <property type="entry name" value="EPSP_synth"/>
    <property type="match status" value="1"/>
</dbReference>
<dbReference type="GO" id="GO:0008652">
    <property type="term" value="P:amino acid biosynthetic process"/>
    <property type="evidence" value="ECO:0007669"/>
    <property type="project" value="UniProtKB-KW"/>
</dbReference>
<feature type="binding site" evidence="8">
    <location>
        <position position="27"/>
    </location>
    <ligand>
        <name>3-phosphoshikimate</name>
        <dbReference type="ChEBI" id="CHEBI:145989"/>
    </ligand>
</feature>
<dbReference type="FunFam" id="3.65.10.10:FF:000003">
    <property type="entry name" value="3-phosphoshikimate 1-carboxyvinyltransferase"/>
    <property type="match status" value="1"/>
</dbReference>
<dbReference type="InterPro" id="IPR006264">
    <property type="entry name" value="EPSP_synthase"/>
</dbReference>
<dbReference type="InterPro" id="IPR036968">
    <property type="entry name" value="Enolpyruvate_Tfrase_sf"/>
</dbReference>
<feature type="binding site" evidence="8">
    <location>
        <position position="98"/>
    </location>
    <ligand>
        <name>phosphoenolpyruvate</name>
        <dbReference type="ChEBI" id="CHEBI:58702"/>
    </ligand>
</feature>
<keyword evidence="5 8" id="KW-0808">Transferase</keyword>
<evidence type="ECO:0000256" key="6">
    <source>
        <dbReference type="ARBA" id="ARBA00023141"/>
    </source>
</evidence>
<evidence type="ECO:0000256" key="7">
    <source>
        <dbReference type="ARBA" id="ARBA00044633"/>
    </source>
</evidence>
<feature type="binding site" evidence="8">
    <location>
        <position position="389"/>
    </location>
    <ligand>
        <name>phosphoenolpyruvate</name>
        <dbReference type="ChEBI" id="CHEBI:58702"/>
    </ligand>
</feature>
<feature type="binding site" evidence="8">
    <location>
        <position position="200"/>
    </location>
    <ligand>
        <name>3-phosphoshikimate</name>
        <dbReference type="ChEBI" id="CHEBI:145989"/>
    </ligand>
</feature>
<proteinExistence type="inferred from homology"/>
<feature type="binding site" evidence="8">
    <location>
        <position position="174"/>
    </location>
    <ligand>
        <name>3-phosphoshikimate</name>
        <dbReference type="ChEBI" id="CHEBI:145989"/>
    </ligand>
</feature>
<feature type="binding site" evidence="8">
    <location>
        <position position="339"/>
    </location>
    <ligand>
        <name>3-phosphoshikimate</name>
        <dbReference type="ChEBI" id="CHEBI:145989"/>
    </ligand>
</feature>
<comment type="caution">
    <text evidence="10">The sequence shown here is derived from an EMBL/GenBank/DDBJ whole genome shotgun (WGS) entry which is preliminary data.</text>
</comment>
<keyword evidence="11" id="KW-1185">Reference proteome</keyword>
<evidence type="ECO:0000259" key="9">
    <source>
        <dbReference type="Pfam" id="PF00275"/>
    </source>
</evidence>
<dbReference type="InterPro" id="IPR001986">
    <property type="entry name" value="Enolpyruvate_Tfrase_dom"/>
</dbReference>
<comment type="catalytic activity">
    <reaction evidence="7">
        <text>3-phosphoshikimate + phosphoenolpyruvate = 5-O-(1-carboxyvinyl)-3-phosphoshikimate + phosphate</text>
        <dbReference type="Rhea" id="RHEA:21256"/>
        <dbReference type="ChEBI" id="CHEBI:43474"/>
        <dbReference type="ChEBI" id="CHEBI:57701"/>
        <dbReference type="ChEBI" id="CHEBI:58702"/>
        <dbReference type="ChEBI" id="CHEBI:145989"/>
        <dbReference type="EC" id="2.5.1.19"/>
    </reaction>
    <physiologicalReaction direction="left-to-right" evidence="7">
        <dbReference type="Rhea" id="RHEA:21257"/>
    </physiologicalReaction>
</comment>
<dbReference type="GO" id="GO:0009073">
    <property type="term" value="P:aromatic amino acid family biosynthetic process"/>
    <property type="evidence" value="ECO:0007669"/>
    <property type="project" value="UniProtKB-KW"/>
</dbReference>
<feature type="binding site" evidence="8">
    <location>
        <position position="347"/>
    </location>
    <ligand>
        <name>phosphoenolpyruvate</name>
        <dbReference type="ChEBI" id="CHEBI:58702"/>
    </ligand>
</feature>
<feature type="binding site" evidence="8">
    <location>
        <position position="22"/>
    </location>
    <ligand>
        <name>3-phosphoshikimate</name>
        <dbReference type="ChEBI" id="CHEBI:145989"/>
    </ligand>
</feature>
<feature type="binding site" evidence="8">
    <location>
        <position position="414"/>
    </location>
    <ligand>
        <name>phosphoenolpyruvate</name>
        <dbReference type="ChEBI" id="CHEBI:58702"/>
    </ligand>
</feature>
<keyword evidence="3 8" id="KW-0963">Cytoplasm</keyword>
<dbReference type="UniPathway" id="UPA00053">
    <property type="reaction ID" value="UER00089"/>
</dbReference>
<dbReference type="Pfam" id="PF00275">
    <property type="entry name" value="EPSP_synthase"/>
    <property type="match status" value="1"/>
</dbReference>
<dbReference type="AlphaFoldDB" id="A0A432WMV7"/>
<dbReference type="SUPFAM" id="SSF55205">
    <property type="entry name" value="EPT/RTPC-like"/>
    <property type="match status" value="1"/>
</dbReference>
<dbReference type="InterPro" id="IPR013792">
    <property type="entry name" value="RNA3'P_cycl/enolpyr_Trfase_a/b"/>
</dbReference>
<comment type="subunit">
    <text evidence="8">Monomer.</text>
</comment>
<feature type="binding site" evidence="8">
    <location>
        <position position="23"/>
    </location>
    <ligand>
        <name>3-phosphoshikimate</name>
        <dbReference type="ChEBI" id="CHEBI:145989"/>
    </ligand>
</feature>
<feature type="binding site" evidence="8">
    <location>
        <position position="343"/>
    </location>
    <ligand>
        <name>3-phosphoshikimate</name>
        <dbReference type="ChEBI" id="CHEBI:145989"/>
    </ligand>
</feature>
<dbReference type="Gene3D" id="3.65.10.10">
    <property type="entry name" value="Enolpyruvate transferase domain"/>
    <property type="match status" value="2"/>
</dbReference>
<dbReference type="NCBIfam" id="TIGR01356">
    <property type="entry name" value="aroA"/>
    <property type="match status" value="1"/>
</dbReference>
<evidence type="ECO:0000256" key="8">
    <source>
        <dbReference type="HAMAP-Rule" id="MF_00210"/>
    </source>
</evidence>
<dbReference type="GO" id="GO:0003866">
    <property type="term" value="F:3-phosphoshikimate 1-carboxyvinyltransferase activity"/>
    <property type="evidence" value="ECO:0007669"/>
    <property type="project" value="UniProtKB-UniRule"/>
</dbReference>
<dbReference type="CDD" id="cd01556">
    <property type="entry name" value="EPSP_synthase"/>
    <property type="match status" value="1"/>
</dbReference>
<comment type="pathway">
    <text evidence="1 8">Metabolic intermediate biosynthesis; chorismate biosynthesis; chorismate from D-erythrose 4-phosphate and phosphoenolpyruvate: step 6/7.</text>
</comment>
<dbReference type="PIRSF" id="PIRSF000505">
    <property type="entry name" value="EPSPS"/>
    <property type="match status" value="1"/>
</dbReference>
<comment type="subcellular location">
    <subcellularLocation>
        <location evidence="8">Cytoplasm</location>
    </subcellularLocation>
</comment>
<dbReference type="GO" id="GO:0005737">
    <property type="term" value="C:cytoplasm"/>
    <property type="evidence" value="ECO:0007669"/>
    <property type="project" value="UniProtKB-SubCell"/>
</dbReference>
<feature type="binding site" evidence="8">
    <location>
        <position position="174"/>
    </location>
    <ligand>
        <name>phosphoenolpyruvate</name>
        <dbReference type="ChEBI" id="CHEBI:58702"/>
    </ligand>
</feature>
<evidence type="ECO:0000256" key="5">
    <source>
        <dbReference type="ARBA" id="ARBA00022679"/>
    </source>
</evidence>
<dbReference type="Proteomes" id="UP000287823">
    <property type="component" value="Unassembled WGS sequence"/>
</dbReference>
<evidence type="ECO:0000256" key="2">
    <source>
        <dbReference type="ARBA" id="ARBA00009948"/>
    </source>
</evidence>
<feature type="binding site" evidence="8">
    <location>
        <position position="126"/>
    </location>
    <ligand>
        <name>phosphoenolpyruvate</name>
        <dbReference type="ChEBI" id="CHEBI:58702"/>
    </ligand>
</feature>